<feature type="binding site" evidence="4">
    <location>
        <position position="230"/>
    </location>
    <ligand>
        <name>substrate</name>
    </ligand>
</feature>
<evidence type="ECO:0000256" key="1">
    <source>
        <dbReference type="ARBA" id="ARBA00022801"/>
    </source>
</evidence>
<dbReference type="InterPro" id="IPR052369">
    <property type="entry name" value="UG_Glycosaminoglycan_Hydrolase"/>
</dbReference>
<dbReference type="Proteomes" id="UP000236721">
    <property type="component" value="Unassembled WGS sequence"/>
</dbReference>
<dbReference type="Pfam" id="PF07470">
    <property type="entry name" value="Glyco_hydro_88"/>
    <property type="match status" value="1"/>
</dbReference>
<dbReference type="GO" id="GO:0000272">
    <property type="term" value="P:polysaccharide catabolic process"/>
    <property type="evidence" value="ECO:0007669"/>
    <property type="project" value="TreeGrafter"/>
</dbReference>
<organism evidence="5 6">
    <name type="scientific">Vibrio hangzhouensis</name>
    <dbReference type="NCBI Taxonomy" id="462991"/>
    <lineage>
        <taxon>Bacteria</taxon>
        <taxon>Pseudomonadati</taxon>
        <taxon>Pseudomonadota</taxon>
        <taxon>Gammaproteobacteria</taxon>
        <taxon>Vibrionales</taxon>
        <taxon>Vibrionaceae</taxon>
        <taxon>Vibrio</taxon>
    </lineage>
</organism>
<accession>A0A1H5TT87</accession>
<dbReference type="PANTHER" id="PTHR36845:SF1">
    <property type="entry name" value="HYDROLASE, PUTATIVE (AFU_ORTHOLOGUE AFUA_7G05090)-RELATED"/>
    <property type="match status" value="1"/>
</dbReference>
<feature type="active site" description="Proton donor" evidence="3">
    <location>
        <position position="158"/>
    </location>
</feature>
<comment type="similarity">
    <text evidence="2">Belongs to the glycosyl hydrolase 88 family.</text>
</comment>
<feature type="active site" description="Nucleophile" evidence="3">
    <location>
        <position position="92"/>
    </location>
</feature>
<dbReference type="InterPro" id="IPR010905">
    <property type="entry name" value="Glyco_hydro_88"/>
</dbReference>
<dbReference type="RefSeq" id="WP_103878948.1">
    <property type="nucleotide sequence ID" value="NZ_FNVG01000002.1"/>
</dbReference>
<dbReference type="AlphaFoldDB" id="A0A1H5TT87"/>
<keyword evidence="1 5" id="KW-0378">Hydrolase</keyword>
<feature type="binding site" evidence="4">
    <location>
        <position position="158"/>
    </location>
    <ligand>
        <name>substrate</name>
    </ligand>
</feature>
<dbReference type="EMBL" id="FNVG01000002">
    <property type="protein sequence ID" value="SEF65207.1"/>
    <property type="molecule type" value="Genomic_DNA"/>
</dbReference>
<dbReference type="PANTHER" id="PTHR36845">
    <property type="entry name" value="HYDROLASE, PUTATIVE (AFU_ORTHOLOGUE AFUA_7G05090)-RELATED"/>
    <property type="match status" value="1"/>
</dbReference>
<dbReference type="Gene3D" id="1.50.10.10">
    <property type="match status" value="1"/>
</dbReference>
<feature type="binding site" evidence="4">
    <location>
        <position position="216"/>
    </location>
    <ligand>
        <name>substrate</name>
    </ligand>
</feature>
<dbReference type="InterPro" id="IPR012341">
    <property type="entry name" value="6hp_glycosidase-like_sf"/>
</dbReference>
<protein>
    <submittedName>
        <fullName evidence="5">Unsaturated chondroitin disaccharide hydrolase</fullName>
    </submittedName>
</protein>
<evidence type="ECO:0000313" key="5">
    <source>
        <dbReference type="EMBL" id="SEF65207.1"/>
    </source>
</evidence>
<dbReference type="InterPro" id="IPR008928">
    <property type="entry name" value="6-hairpin_glycosidase_sf"/>
</dbReference>
<evidence type="ECO:0000256" key="3">
    <source>
        <dbReference type="PIRSR" id="PIRSR610905-1"/>
    </source>
</evidence>
<evidence type="ECO:0000256" key="4">
    <source>
        <dbReference type="PIRSR" id="PIRSR610905-2"/>
    </source>
</evidence>
<feature type="binding site" evidence="4">
    <location>
        <position position="234"/>
    </location>
    <ligand>
        <name>substrate</name>
    </ligand>
</feature>
<name>A0A1H5TT87_9VIBR</name>
<reference evidence="6" key="1">
    <citation type="submission" date="2016-10" db="EMBL/GenBank/DDBJ databases">
        <authorList>
            <person name="Varghese N."/>
            <person name="Submissions S."/>
        </authorList>
    </citation>
    <scope>NUCLEOTIDE SEQUENCE [LARGE SCALE GENOMIC DNA]</scope>
    <source>
        <strain evidence="6">CGMCC 1.7062</strain>
    </source>
</reference>
<evidence type="ECO:0000313" key="6">
    <source>
        <dbReference type="Proteomes" id="UP000236721"/>
    </source>
</evidence>
<dbReference type="GO" id="GO:0052757">
    <property type="term" value="F:chondroitin hydrolase activity"/>
    <property type="evidence" value="ECO:0007669"/>
    <property type="project" value="TreeGrafter"/>
</dbReference>
<dbReference type="SUPFAM" id="SSF48208">
    <property type="entry name" value="Six-hairpin glycosidases"/>
    <property type="match status" value="1"/>
</dbReference>
<keyword evidence="6" id="KW-1185">Reference proteome</keyword>
<proteinExistence type="inferred from homology"/>
<dbReference type="OrthoDB" id="428577at2"/>
<feature type="binding site" evidence="4">
    <location>
        <position position="92"/>
    </location>
    <ligand>
        <name>substrate</name>
    </ligand>
</feature>
<gene>
    <name evidence="5" type="ORF">SAMN04488244_102354</name>
</gene>
<sequence>MSSLYETMSQDILASIERNAPRIGLRNPMVGMSPTEYQWRYHKDIFWTDSFWTGQLWLAYMVSGESKYRNLARMRYGHLERILATPIQMNHDLGFQFSLSAVADYKLTGNQESRALALRAAEALRNRFNWNGKYLVAWTAGSEGKEHAEQIQGKIIIDCMENLPLLMWAYSETNIESFKTVAIEQAETTIKHIIRDDWSSFHTFDFDTTTNEPIRGCNYQGYADESCWARGQAWAIHGFAQLALMSGEKRYADISAKLLDFVMEHISDDYIPIWDYRLPEHEVPYKDSSAGSVTSAGALLLSQVLEKFGEGERAQQYHQFGLKMLGALREECDLTNIPEAQGLLNQAASFVHVAHDLDLDYLANSMLPYGDYYYYEAVLRAMGHTNFFW</sequence>
<evidence type="ECO:0000256" key="2">
    <source>
        <dbReference type="ARBA" id="ARBA00038358"/>
    </source>
</evidence>